<comment type="caution">
    <text evidence="2">The sequence shown here is derived from an EMBL/GenBank/DDBJ whole genome shotgun (WGS) entry which is preliminary data.</text>
</comment>
<accession>A0A972GU84</accession>
<dbReference type="RefSeq" id="WP_171652491.1">
    <property type="nucleotide sequence ID" value="NZ_WHOD01000055.1"/>
</dbReference>
<dbReference type="AlphaFoldDB" id="A0A972GU84"/>
<evidence type="ECO:0000313" key="2">
    <source>
        <dbReference type="EMBL" id="NOU94293.1"/>
    </source>
</evidence>
<reference evidence="2" key="1">
    <citation type="submission" date="2019-10" db="EMBL/GenBank/DDBJ databases">
        <title>Description of Paenibacillus glebae sp. nov.</title>
        <authorList>
            <person name="Carlier A."/>
            <person name="Qi S."/>
        </authorList>
    </citation>
    <scope>NUCLEOTIDE SEQUENCE</scope>
    <source>
        <strain evidence="2">LMG 31456</strain>
    </source>
</reference>
<dbReference type="InterPro" id="IPR029002">
    <property type="entry name" value="PLPC/GPLD1"/>
</dbReference>
<feature type="domain" description="Phospholipase C/D" evidence="1">
    <location>
        <begin position="18"/>
        <end position="92"/>
    </location>
</feature>
<organism evidence="2 3">
    <name type="scientific">Paenibacillus foliorum</name>
    <dbReference type="NCBI Taxonomy" id="2654974"/>
    <lineage>
        <taxon>Bacteria</taxon>
        <taxon>Bacillati</taxon>
        <taxon>Bacillota</taxon>
        <taxon>Bacilli</taxon>
        <taxon>Bacillales</taxon>
        <taxon>Paenibacillaceae</taxon>
        <taxon>Paenibacillus</taxon>
    </lineage>
</organism>
<name>A0A972GU84_9BACL</name>
<gene>
    <name evidence="2" type="ORF">GC093_13845</name>
</gene>
<evidence type="ECO:0000313" key="3">
    <source>
        <dbReference type="Proteomes" id="UP000641588"/>
    </source>
</evidence>
<dbReference type="EMBL" id="WHOD01000055">
    <property type="protein sequence ID" value="NOU94293.1"/>
    <property type="molecule type" value="Genomic_DNA"/>
</dbReference>
<evidence type="ECO:0000259" key="1">
    <source>
        <dbReference type="Pfam" id="PF00882"/>
    </source>
</evidence>
<proteinExistence type="predicted"/>
<dbReference type="Pfam" id="PF00882">
    <property type="entry name" value="Zn_dep_PLPC"/>
    <property type="match status" value="1"/>
</dbReference>
<protein>
    <recommendedName>
        <fullName evidence="1">Phospholipase C/D domain-containing protein</fullName>
    </recommendedName>
</protein>
<keyword evidence="3" id="KW-1185">Reference proteome</keyword>
<sequence length="203" mass="23781">MPWSMIHFSIAIRVFGTQVNPSFLLGSIAPDAVMIRERGKVSKSKSHLLNKTTGQTEDFFTFYESHSKLCTDQNFKPFLLGYISHVVADINWGNTKKAISEEVYPESINKLLWDEENQNDFNIFRTVPWRDSVIEKVVRAPLYELTNLYTTNELQKWRRQVFDWFDEPSNEPHIPINYLTENVVENFIANTADELKELFKKLQ</sequence>
<dbReference type="Proteomes" id="UP000641588">
    <property type="component" value="Unassembled WGS sequence"/>
</dbReference>